<keyword evidence="4 6" id="KW-0235">DNA replication</keyword>
<dbReference type="OrthoDB" id="336885at2759"/>
<dbReference type="Pfam" id="PF04042">
    <property type="entry name" value="DNA_pol_E_B"/>
    <property type="match status" value="1"/>
</dbReference>
<evidence type="ECO:0000259" key="7">
    <source>
        <dbReference type="Pfam" id="PF04042"/>
    </source>
</evidence>
<dbReference type="InterPro" id="IPR054300">
    <property type="entry name" value="OB_DPOA2"/>
</dbReference>
<dbReference type="PIRSF" id="PIRSF018300">
    <property type="entry name" value="DNA_pol_alph_2"/>
    <property type="match status" value="1"/>
</dbReference>
<dbReference type="GO" id="GO:0005658">
    <property type="term" value="C:alpha DNA polymerase:primase complex"/>
    <property type="evidence" value="ECO:0007669"/>
    <property type="project" value="TreeGrafter"/>
</dbReference>
<reference evidence="10 11" key="1">
    <citation type="submission" date="2016-08" db="EMBL/GenBank/DDBJ databases">
        <title>Genomes of anaerobic fungi encode conserved fungal cellulosomes for biomass hydrolysis.</title>
        <authorList>
            <consortium name="DOE Joint Genome Institute"/>
            <person name="Haitjema C.H."/>
            <person name="Gilmore S.P."/>
            <person name="Henske J.K."/>
            <person name="Solomon K.V."/>
            <person name="De Groot R."/>
            <person name="Kuo A."/>
            <person name="Mondo S.J."/>
            <person name="Salamov A.A."/>
            <person name="Labutti K."/>
            <person name="Zhao Z."/>
            <person name="Chiniquy J."/>
            <person name="Barry K."/>
            <person name="Brewer H.M."/>
            <person name="Purvine S.O."/>
            <person name="Wright A.T."/>
            <person name="Boxma B."/>
            <person name="Van Alen T."/>
            <person name="Hackstein J.H."/>
            <person name="Baker S.E."/>
            <person name="Grigoriev I.V."/>
            <person name="O'Malley M.A."/>
        </authorList>
    </citation>
    <scope>NUCLEOTIDE SEQUENCE [LARGE SCALE GENOMIC DNA]</scope>
    <source>
        <strain evidence="11">finn</strain>
    </source>
</reference>
<reference evidence="10 11" key="2">
    <citation type="submission" date="2016-08" db="EMBL/GenBank/DDBJ databases">
        <title>Pervasive Adenine N6-methylation of Active Genes in Fungi.</title>
        <authorList>
            <consortium name="DOE Joint Genome Institute"/>
            <person name="Mondo S.J."/>
            <person name="Dannebaum R.O."/>
            <person name="Kuo R.C."/>
            <person name="Labutti K."/>
            <person name="Haridas S."/>
            <person name="Kuo A."/>
            <person name="Salamov A."/>
            <person name="Ahrendt S.R."/>
            <person name="Lipzen A."/>
            <person name="Sullivan W."/>
            <person name="Andreopoulos W.B."/>
            <person name="Clum A."/>
            <person name="Lindquist E."/>
            <person name="Daum C."/>
            <person name="Ramamoorthy G.K."/>
            <person name="Gryganskyi A."/>
            <person name="Culley D."/>
            <person name="Magnuson J.K."/>
            <person name="James T.Y."/>
            <person name="O'Malley M.A."/>
            <person name="Stajich J.E."/>
            <person name="Spatafora J.W."/>
            <person name="Visel A."/>
            <person name="Grigoriev I.V."/>
        </authorList>
    </citation>
    <scope>NUCLEOTIDE SEQUENCE [LARGE SCALE GENOMIC DNA]</scope>
    <source>
        <strain evidence="11">finn</strain>
    </source>
</reference>
<dbReference type="AlphaFoldDB" id="A0A1Y1VMD3"/>
<dbReference type="Gene3D" id="3.60.21.60">
    <property type="match status" value="2"/>
</dbReference>
<dbReference type="PANTHER" id="PTHR23061">
    <property type="entry name" value="DNA POLYMERASE 2 ALPHA 70 KDA SUBUNIT"/>
    <property type="match status" value="1"/>
</dbReference>
<gene>
    <name evidence="10" type="ORF">BCR36DRAFT_343283</name>
</gene>
<comment type="subcellular location">
    <subcellularLocation>
        <location evidence="1 6">Nucleus</location>
    </subcellularLocation>
</comment>
<dbReference type="InterPro" id="IPR007185">
    <property type="entry name" value="DNA_pol_a/d/e_bsu"/>
</dbReference>
<evidence type="ECO:0000259" key="8">
    <source>
        <dbReference type="Pfam" id="PF08418"/>
    </source>
</evidence>
<dbReference type="InterPro" id="IPR016722">
    <property type="entry name" value="DNA_pol_alpha_bsu"/>
</dbReference>
<feature type="domain" description="DNA polymerase alpha/delta/epsilon subunit B" evidence="7">
    <location>
        <begin position="358"/>
        <end position="597"/>
    </location>
</feature>
<comment type="caution">
    <text evidence="10">The sequence shown here is derived from an EMBL/GenBank/DDBJ whole genome shotgun (WGS) entry which is preliminary data.</text>
</comment>
<feature type="domain" description="DNA polymerase alpha subunit B OB" evidence="9">
    <location>
        <begin position="216"/>
        <end position="330"/>
    </location>
</feature>
<protein>
    <recommendedName>
        <fullName evidence="3 6">DNA polymerase alpha subunit B</fullName>
    </recommendedName>
</protein>
<dbReference type="InterPro" id="IPR043034">
    <property type="entry name" value="DNA_pol_alpha_B_N_sf"/>
</dbReference>
<dbReference type="Pfam" id="PF22062">
    <property type="entry name" value="OB_DPOA2"/>
    <property type="match status" value="1"/>
</dbReference>
<evidence type="ECO:0000313" key="10">
    <source>
        <dbReference type="EMBL" id="ORX59305.1"/>
    </source>
</evidence>
<dbReference type="GO" id="GO:0006270">
    <property type="term" value="P:DNA replication initiation"/>
    <property type="evidence" value="ECO:0007669"/>
    <property type="project" value="TreeGrafter"/>
</dbReference>
<evidence type="ECO:0000259" key="9">
    <source>
        <dbReference type="Pfam" id="PF22062"/>
    </source>
</evidence>
<comment type="function">
    <text evidence="6">Accessory subunit of the DNA polymerase alpha complex (also known as the alpha DNA polymerase-primase complex) which plays an essential role in the initiation of DNA synthesis.</text>
</comment>
<feature type="domain" description="DNA polymerase alpha subunit B N-terminal" evidence="8">
    <location>
        <begin position="13"/>
        <end position="67"/>
    </location>
</feature>
<evidence type="ECO:0000256" key="2">
    <source>
        <dbReference type="ARBA" id="ARBA00007299"/>
    </source>
</evidence>
<dbReference type="Gene3D" id="1.10.8.530">
    <property type="entry name" value="DNA polymerase alpha-primase, subunit B, N-terminal domain"/>
    <property type="match status" value="1"/>
</dbReference>
<dbReference type="STRING" id="1754191.A0A1Y1VMD3"/>
<evidence type="ECO:0000313" key="11">
    <source>
        <dbReference type="Proteomes" id="UP000193719"/>
    </source>
</evidence>
<dbReference type="InterPro" id="IPR013627">
    <property type="entry name" value="Pol_alpha_B_N"/>
</dbReference>
<dbReference type="GO" id="GO:0003677">
    <property type="term" value="F:DNA binding"/>
    <property type="evidence" value="ECO:0007669"/>
    <property type="project" value="InterPro"/>
</dbReference>
<sequence>MEDQIRQAFSQEKLTDDIVRQLSKLCEIYELSPEELNDNWETYIIKQEATDISIEQIEDFKITVLQRWVEEESKNKKINTPFKKQSNTMDIDSEKVFNENSIDNLDSIITGITKSNKGKFPLLSPKRNSIKSSISNTPFSPTKYGNIEKKNEISSLTKKFQERKKRGELEAALNKDIPEPTIDFDISKEVSLELINKDQQIECYRYMFSKLNDIGEIMNKRIDDISELILKHNNIEYFTPPQIISSDEFVTAGRLCTDDIDIMDSINTKTNDRSYVLETSQSTGSGYRIKLNFSQLINEGKEYTIFPGQIVGVKGTNSTGNCLDVTEIIEPPPLPIPATNIKELSQYYGNGKEQPISVFVASGPYTCEDSLEYEPLDELFNNYILPEKPNVLILMGPFVDDRHPFIMNGETKLLPEEIFQKYISPQIQQFYKSSPHSTIILIPSLNDLLSESICFPQPPLDSEITPRNEQFSRNALGLPSDLERFHCLPNPVQFQINDVIFAISNNDIISHMYNEEFYRPARSSGLGSPFKGSVKSNHRPMDRISRLTRHLLQQHSLYPLFPSAIDEANINYEHAKGFYLNIKPDILILNSAVRLFAKNVDDVICVNPGQVVHKVTGTFSKFYIYPKDLTSYMKEVKKEEELTNFKMEEDEGLTKVKMEEDDDQHNMEVDQINIFNDVSKRCRVEIRRV</sequence>
<dbReference type="PANTHER" id="PTHR23061:SF12">
    <property type="entry name" value="DNA POLYMERASE ALPHA SUBUNIT B"/>
    <property type="match status" value="1"/>
</dbReference>
<keyword evidence="11" id="KW-1185">Reference proteome</keyword>
<evidence type="ECO:0000256" key="3">
    <source>
        <dbReference type="ARBA" id="ARBA00018596"/>
    </source>
</evidence>
<accession>A0A1Y1VMD3</accession>
<dbReference type="Pfam" id="PF08418">
    <property type="entry name" value="Pol_alpha_B_N"/>
    <property type="match status" value="1"/>
</dbReference>
<dbReference type="EMBL" id="MCFH01000003">
    <property type="protein sequence ID" value="ORX59305.1"/>
    <property type="molecule type" value="Genomic_DNA"/>
</dbReference>
<dbReference type="Proteomes" id="UP000193719">
    <property type="component" value="Unassembled WGS sequence"/>
</dbReference>
<evidence type="ECO:0000256" key="5">
    <source>
        <dbReference type="ARBA" id="ARBA00023242"/>
    </source>
</evidence>
<proteinExistence type="inferred from homology"/>
<comment type="similarity">
    <text evidence="2 6">Belongs to the DNA polymerase alpha subunit B family.</text>
</comment>
<evidence type="ECO:0000256" key="6">
    <source>
        <dbReference type="PIRNR" id="PIRNR018300"/>
    </source>
</evidence>
<keyword evidence="5 6" id="KW-0539">Nucleus</keyword>
<name>A0A1Y1VMD3_9FUNG</name>
<evidence type="ECO:0000256" key="4">
    <source>
        <dbReference type="ARBA" id="ARBA00022705"/>
    </source>
</evidence>
<evidence type="ECO:0000256" key="1">
    <source>
        <dbReference type="ARBA" id="ARBA00004123"/>
    </source>
</evidence>
<organism evidence="10 11">
    <name type="scientific">Piromyces finnis</name>
    <dbReference type="NCBI Taxonomy" id="1754191"/>
    <lineage>
        <taxon>Eukaryota</taxon>
        <taxon>Fungi</taxon>
        <taxon>Fungi incertae sedis</taxon>
        <taxon>Chytridiomycota</taxon>
        <taxon>Chytridiomycota incertae sedis</taxon>
        <taxon>Neocallimastigomycetes</taxon>
        <taxon>Neocallimastigales</taxon>
        <taxon>Neocallimastigaceae</taxon>
        <taxon>Piromyces</taxon>
    </lineage>
</organism>